<accession>A0A4P6KUY3</accession>
<dbReference type="AlphaFoldDB" id="A0A4P6KUY3"/>
<name>A0A4P6KUY3_9BURK</name>
<organism evidence="1 2">
    <name type="scientific">Pseudoduganella lutea</name>
    <dbReference type="NCBI Taxonomy" id="321985"/>
    <lineage>
        <taxon>Bacteria</taxon>
        <taxon>Pseudomonadati</taxon>
        <taxon>Pseudomonadota</taxon>
        <taxon>Betaproteobacteria</taxon>
        <taxon>Burkholderiales</taxon>
        <taxon>Oxalobacteraceae</taxon>
        <taxon>Telluria group</taxon>
        <taxon>Pseudoduganella</taxon>
    </lineage>
</organism>
<reference evidence="1 2" key="1">
    <citation type="submission" date="2019-02" db="EMBL/GenBank/DDBJ databases">
        <title>Draft Genome Sequences of Six Type Strains of the Genus Massilia.</title>
        <authorList>
            <person name="Miess H."/>
            <person name="Frediansyhah A."/>
            <person name="Gross H."/>
        </authorList>
    </citation>
    <scope>NUCLEOTIDE SEQUENCE [LARGE SCALE GENOMIC DNA]</scope>
    <source>
        <strain evidence="1 2">DSM 17473</strain>
    </source>
</reference>
<dbReference type="OrthoDB" id="8759219at2"/>
<dbReference type="KEGG" id="plue:EWM63_03900"/>
<dbReference type="RefSeq" id="WP_130185369.1">
    <property type="nucleotide sequence ID" value="NZ_CP035913.1"/>
</dbReference>
<sequence>MNALKHMEAIFFSIAAIGVTAAIATSETQPLIVSADRPLFIHPDVQMPVVTIAAKRLSPAEKAELM</sequence>
<evidence type="ECO:0000313" key="1">
    <source>
        <dbReference type="EMBL" id="QBE62232.1"/>
    </source>
</evidence>
<dbReference type="EMBL" id="CP035913">
    <property type="protein sequence ID" value="QBE62232.1"/>
    <property type="molecule type" value="Genomic_DNA"/>
</dbReference>
<protein>
    <submittedName>
        <fullName evidence="1">Uncharacterized protein</fullName>
    </submittedName>
</protein>
<proteinExistence type="predicted"/>
<evidence type="ECO:0000313" key="2">
    <source>
        <dbReference type="Proteomes" id="UP000290637"/>
    </source>
</evidence>
<dbReference type="Proteomes" id="UP000290637">
    <property type="component" value="Chromosome"/>
</dbReference>
<keyword evidence="2" id="KW-1185">Reference proteome</keyword>
<gene>
    <name evidence="1" type="ORF">EWM63_03900</name>
</gene>